<dbReference type="GO" id="GO:0046933">
    <property type="term" value="F:proton-transporting ATP synthase activity, rotational mechanism"/>
    <property type="evidence" value="ECO:0007669"/>
    <property type="project" value="InterPro"/>
</dbReference>
<evidence type="ECO:0000256" key="2">
    <source>
        <dbReference type="ARBA" id="ARBA00004525"/>
    </source>
</evidence>
<name>A0AB34JGA5_PRYPA</name>
<evidence type="ECO:0000256" key="11">
    <source>
        <dbReference type="SAM" id="Coils"/>
    </source>
</evidence>
<dbReference type="SUPFAM" id="SSF52943">
    <property type="entry name" value="ATP synthase (F1-ATPase), gamma subunit"/>
    <property type="match status" value="1"/>
</dbReference>
<keyword evidence="9" id="KW-0066">ATP synthesis</keyword>
<keyword evidence="11" id="KW-0175">Coiled coil</keyword>
<dbReference type="FunFam" id="3.40.1380.10:FF:000006">
    <property type="entry name" value="ATP synthase gamma chain"/>
    <property type="match status" value="1"/>
</dbReference>
<gene>
    <name evidence="12" type="ORF">AB1Y20_023323</name>
</gene>
<dbReference type="InterPro" id="IPR035968">
    <property type="entry name" value="ATP_synth_F1_ATPase_gsu"/>
</dbReference>
<reference evidence="12 13" key="1">
    <citation type="journal article" date="2024" name="Science">
        <title>Giant polyketide synthase enzymes in the biosynthesis of giant marine polyether toxins.</title>
        <authorList>
            <person name="Fallon T.R."/>
            <person name="Shende V.V."/>
            <person name="Wierzbicki I.H."/>
            <person name="Pendleton A.L."/>
            <person name="Watervoot N.F."/>
            <person name="Auber R.P."/>
            <person name="Gonzalez D.J."/>
            <person name="Wisecaver J.H."/>
            <person name="Moore B.S."/>
        </authorList>
    </citation>
    <scope>NUCLEOTIDE SEQUENCE [LARGE SCALE GENOMIC DNA]</scope>
    <source>
        <strain evidence="12 13">12B1</strain>
    </source>
</reference>
<dbReference type="GO" id="GO:0009535">
    <property type="term" value="C:chloroplast thylakoid membrane"/>
    <property type="evidence" value="ECO:0007669"/>
    <property type="project" value="UniProtKB-SubCell"/>
</dbReference>
<dbReference type="NCBIfam" id="NF004145">
    <property type="entry name" value="PRK05621.1-2"/>
    <property type="match status" value="1"/>
</dbReference>
<comment type="similarity">
    <text evidence="3">Belongs to the ATPase gamma chain family.</text>
</comment>
<dbReference type="CDD" id="cd12151">
    <property type="entry name" value="F1-ATPase_gamma"/>
    <property type="match status" value="1"/>
</dbReference>
<dbReference type="Gene3D" id="1.10.287.80">
    <property type="entry name" value="ATP synthase, gamma subunit, helix hairpin domain"/>
    <property type="match status" value="2"/>
</dbReference>
<dbReference type="PANTHER" id="PTHR11693">
    <property type="entry name" value="ATP SYNTHASE GAMMA CHAIN"/>
    <property type="match status" value="1"/>
</dbReference>
<dbReference type="FunFam" id="1.10.287.80:FF:000003">
    <property type="entry name" value="ATP synthase gamma chain, chloroplastic"/>
    <property type="match status" value="1"/>
</dbReference>
<comment type="function">
    <text evidence="1">Produces ATP from ADP in the presence of a proton gradient across the membrane. The gamma chain is believed to be important in regulating ATPase activity and the flow of protons through the CF(0) complex.</text>
</comment>
<evidence type="ECO:0000256" key="1">
    <source>
        <dbReference type="ARBA" id="ARBA00003456"/>
    </source>
</evidence>
<evidence type="ECO:0000256" key="5">
    <source>
        <dbReference type="ARBA" id="ARBA00022781"/>
    </source>
</evidence>
<dbReference type="Proteomes" id="UP001515480">
    <property type="component" value="Unassembled WGS sequence"/>
</dbReference>
<organism evidence="12 13">
    <name type="scientific">Prymnesium parvum</name>
    <name type="common">Toxic golden alga</name>
    <dbReference type="NCBI Taxonomy" id="97485"/>
    <lineage>
        <taxon>Eukaryota</taxon>
        <taxon>Haptista</taxon>
        <taxon>Haptophyta</taxon>
        <taxon>Prymnesiophyceae</taxon>
        <taxon>Prymnesiales</taxon>
        <taxon>Prymnesiaceae</taxon>
        <taxon>Prymnesium</taxon>
    </lineage>
</organism>
<dbReference type="Gene3D" id="3.40.1380.10">
    <property type="match status" value="1"/>
</dbReference>
<feature type="coiled-coil region" evidence="11">
    <location>
        <begin position="338"/>
        <end position="365"/>
    </location>
</feature>
<keyword evidence="4" id="KW-0813">Transport</keyword>
<keyword evidence="8" id="KW-0139">CF(1)</keyword>
<dbReference type="InterPro" id="IPR000131">
    <property type="entry name" value="ATP_synth_F1_gsu"/>
</dbReference>
<accession>A0AB34JGA5</accession>
<dbReference type="PANTHER" id="PTHR11693:SF41">
    <property type="entry name" value="ATP SYNTHASE GAMMA CHAIN, CHLOROPLASTIC"/>
    <property type="match status" value="1"/>
</dbReference>
<evidence type="ECO:0000256" key="4">
    <source>
        <dbReference type="ARBA" id="ARBA00022448"/>
    </source>
</evidence>
<dbReference type="AlphaFoldDB" id="A0AB34JGA5"/>
<keyword evidence="13" id="KW-1185">Reference proteome</keyword>
<dbReference type="EMBL" id="JBGBPQ010000009">
    <property type="protein sequence ID" value="KAL1519817.1"/>
    <property type="molecule type" value="Genomic_DNA"/>
</dbReference>
<keyword evidence="7" id="KW-0472">Membrane</keyword>
<keyword evidence="6" id="KW-0406">Ion transport</keyword>
<evidence type="ECO:0000256" key="7">
    <source>
        <dbReference type="ARBA" id="ARBA00023136"/>
    </source>
</evidence>
<proteinExistence type="inferred from homology"/>
<evidence type="ECO:0000256" key="8">
    <source>
        <dbReference type="ARBA" id="ARBA00023196"/>
    </source>
</evidence>
<keyword evidence="5" id="KW-0375">Hydrogen ion transport</keyword>
<sequence length="380" mass="41636">MIHKRTWSMNSPTTGISSTFRLSRMLSLLFTAGAAAYAFNAPVTVVQQRAAVSPTFRVEQAPQMGATIRELRDRVSSVKNTKKITSAMKLVAAAKVRRAQEAVLRSRPFSETLERILGGLLQRLKTEALDIPLLQQREAKKVCLVSITGDRGLCGAYNANAIKKTEARIKELKAQGVEVELVTIGNKGSTYFKKRVTPVRKAIPCTQAPSAKQATEISSELLSSFYAGDFDRVELVYTTFISMISSVPSIRTIVPLLPGGIEMEGDEIFKMSTKDGQLSIKKEPIKAAAPQEFAPDMIFEQEPSQLLNAILPLYLNGQILRTLQESVASELASRMSAMQAATDNAKDLQGRLEREMNRARQAKITQELMEIIAGADATGA</sequence>
<dbReference type="NCBIfam" id="TIGR01146">
    <property type="entry name" value="ATPsyn_F1gamma"/>
    <property type="match status" value="1"/>
</dbReference>
<comment type="caution">
    <text evidence="12">The sequence shown here is derived from an EMBL/GenBank/DDBJ whole genome shotgun (WGS) entry which is preliminary data.</text>
</comment>
<dbReference type="PRINTS" id="PR00126">
    <property type="entry name" value="ATPASEGAMMA"/>
</dbReference>
<dbReference type="HAMAP" id="MF_00815">
    <property type="entry name" value="ATP_synth_gamma_bact"/>
    <property type="match status" value="1"/>
</dbReference>
<protein>
    <recommendedName>
        <fullName evidence="10">F-ATPase gamma subunit</fullName>
    </recommendedName>
</protein>
<evidence type="ECO:0000313" key="12">
    <source>
        <dbReference type="EMBL" id="KAL1519817.1"/>
    </source>
</evidence>
<evidence type="ECO:0000256" key="10">
    <source>
        <dbReference type="ARBA" id="ARBA00031066"/>
    </source>
</evidence>
<evidence type="ECO:0000256" key="9">
    <source>
        <dbReference type="ARBA" id="ARBA00023310"/>
    </source>
</evidence>
<dbReference type="InterPro" id="IPR023632">
    <property type="entry name" value="ATP_synth_F1_gsu_CS"/>
</dbReference>
<dbReference type="Pfam" id="PF00231">
    <property type="entry name" value="ATP-synt"/>
    <property type="match status" value="1"/>
</dbReference>
<evidence type="ECO:0000256" key="6">
    <source>
        <dbReference type="ARBA" id="ARBA00023065"/>
    </source>
</evidence>
<dbReference type="PROSITE" id="PS00153">
    <property type="entry name" value="ATPASE_GAMMA"/>
    <property type="match status" value="1"/>
</dbReference>
<evidence type="ECO:0000313" key="13">
    <source>
        <dbReference type="Proteomes" id="UP001515480"/>
    </source>
</evidence>
<dbReference type="GO" id="GO:0045259">
    <property type="term" value="C:proton-transporting ATP synthase complex"/>
    <property type="evidence" value="ECO:0007669"/>
    <property type="project" value="UniProtKB-KW"/>
</dbReference>
<comment type="subcellular location">
    <subcellularLocation>
        <location evidence="2">Plastid</location>
        <location evidence="2">Chloroplast thylakoid membrane</location>
        <topology evidence="2">Peripheral membrane protein</topology>
    </subcellularLocation>
</comment>
<evidence type="ECO:0000256" key="3">
    <source>
        <dbReference type="ARBA" id="ARBA00007681"/>
    </source>
</evidence>